<evidence type="ECO:0000313" key="6">
    <source>
        <dbReference type="EMBL" id="KAF4948043.1"/>
    </source>
</evidence>
<name>A0A8H4SYC4_9HYPO</name>
<dbReference type="GO" id="GO:0046872">
    <property type="term" value="F:metal ion binding"/>
    <property type="evidence" value="ECO:0007669"/>
    <property type="project" value="UniProtKB-KW"/>
</dbReference>
<dbReference type="AlphaFoldDB" id="A0A8H4SYC4"/>
<evidence type="ECO:0000256" key="3">
    <source>
        <dbReference type="ARBA" id="ARBA00022833"/>
    </source>
</evidence>
<proteinExistence type="predicted"/>
<evidence type="ECO:0000256" key="1">
    <source>
        <dbReference type="ARBA" id="ARBA00001947"/>
    </source>
</evidence>
<comment type="cofactor">
    <cofactor evidence="1">
        <name>Zn(2+)</name>
        <dbReference type="ChEBI" id="CHEBI:29105"/>
    </cofactor>
</comment>
<dbReference type="EMBL" id="JABFAI010000272">
    <property type="protein sequence ID" value="KAF4948043.1"/>
    <property type="molecule type" value="Genomic_DNA"/>
</dbReference>
<organism evidence="6 7">
    <name type="scientific">Fusarium gaditjirri</name>
    <dbReference type="NCBI Taxonomy" id="282569"/>
    <lineage>
        <taxon>Eukaryota</taxon>
        <taxon>Fungi</taxon>
        <taxon>Dikarya</taxon>
        <taxon>Ascomycota</taxon>
        <taxon>Pezizomycotina</taxon>
        <taxon>Sordariomycetes</taxon>
        <taxon>Hypocreomycetidae</taxon>
        <taxon>Hypocreales</taxon>
        <taxon>Nectriaceae</taxon>
        <taxon>Fusarium</taxon>
        <taxon>Fusarium nisikadoi species complex</taxon>
    </lineage>
</organism>
<dbReference type="InterPro" id="IPR011032">
    <property type="entry name" value="GroES-like_sf"/>
</dbReference>
<protein>
    <recommendedName>
        <fullName evidence="5">Alcohol dehydrogenase-like N-terminal domain-containing protein</fullName>
    </recommendedName>
</protein>
<feature type="domain" description="Alcohol dehydrogenase-like N-terminal" evidence="5">
    <location>
        <begin position="36"/>
        <end position="99"/>
    </location>
</feature>
<dbReference type="PANTHER" id="PTHR42940:SF8">
    <property type="entry name" value="VACUOLAR PROTEIN SORTING-ASSOCIATED PROTEIN 11"/>
    <property type="match status" value="1"/>
</dbReference>
<dbReference type="GO" id="GO:0005737">
    <property type="term" value="C:cytoplasm"/>
    <property type="evidence" value="ECO:0007669"/>
    <property type="project" value="TreeGrafter"/>
</dbReference>
<keyword evidence="2" id="KW-0479">Metal-binding</keyword>
<dbReference type="SUPFAM" id="SSF50129">
    <property type="entry name" value="GroES-like"/>
    <property type="match status" value="1"/>
</dbReference>
<dbReference type="GO" id="GO:0004022">
    <property type="term" value="F:alcohol dehydrogenase (NAD+) activity"/>
    <property type="evidence" value="ECO:0007669"/>
    <property type="project" value="TreeGrafter"/>
</dbReference>
<keyword evidence="4" id="KW-0560">Oxidoreductase</keyword>
<evidence type="ECO:0000259" key="5">
    <source>
        <dbReference type="Pfam" id="PF08240"/>
    </source>
</evidence>
<evidence type="ECO:0000313" key="7">
    <source>
        <dbReference type="Proteomes" id="UP000604273"/>
    </source>
</evidence>
<reference evidence="6" key="1">
    <citation type="journal article" date="2020" name="BMC Genomics">
        <title>Correction to: Identification and distribution of gene clusters required for synthesis of sphingolipid metabolism inhibitors in diverse species of the filamentous fungus Fusarium.</title>
        <authorList>
            <person name="Kim H.S."/>
            <person name="Lohmar J.M."/>
            <person name="Busman M."/>
            <person name="Brown D.W."/>
            <person name="Naumann T.A."/>
            <person name="Divon H.H."/>
            <person name="Lysoe E."/>
            <person name="Uhlig S."/>
            <person name="Proctor R.H."/>
        </authorList>
    </citation>
    <scope>NUCLEOTIDE SEQUENCE</scope>
    <source>
        <strain evidence="6">NRRL 45417</strain>
    </source>
</reference>
<dbReference type="InterPro" id="IPR013154">
    <property type="entry name" value="ADH-like_N"/>
</dbReference>
<dbReference type="Gene3D" id="3.90.180.10">
    <property type="entry name" value="Medium-chain alcohol dehydrogenases, catalytic domain"/>
    <property type="match status" value="1"/>
</dbReference>
<reference evidence="6" key="2">
    <citation type="submission" date="2020-05" db="EMBL/GenBank/DDBJ databases">
        <authorList>
            <person name="Kim H.-S."/>
            <person name="Proctor R.H."/>
            <person name="Brown D.W."/>
        </authorList>
    </citation>
    <scope>NUCLEOTIDE SEQUENCE</scope>
    <source>
        <strain evidence="6">NRRL 45417</strain>
    </source>
</reference>
<comment type="caution">
    <text evidence="6">The sequence shown here is derived from an EMBL/GenBank/DDBJ whole genome shotgun (WGS) entry which is preliminary data.</text>
</comment>
<evidence type="ECO:0000256" key="4">
    <source>
        <dbReference type="ARBA" id="ARBA00023002"/>
    </source>
</evidence>
<sequence>MGNPTALPSTMKAQLLKAYNQPYEYYNITLPSMKEPHDVLIKVEAVSYCHTDAVLAAGEMAPNPPSFPHIGCHEFAGKVVALTNPAIPLRVGDRVGVGVIISSLHNML</sequence>
<keyword evidence="3" id="KW-0862">Zinc</keyword>
<dbReference type="OrthoDB" id="256333at2759"/>
<keyword evidence="7" id="KW-1185">Reference proteome</keyword>
<dbReference type="PANTHER" id="PTHR42940">
    <property type="entry name" value="ALCOHOL DEHYDROGENASE 1-RELATED"/>
    <property type="match status" value="1"/>
</dbReference>
<accession>A0A8H4SYC4</accession>
<evidence type="ECO:0000256" key="2">
    <source>
        <dbReference type="ARBA" id="ARBA00022723"/>
    </source>
</evidence>
<dbReference type="Proteomes" id="UP000604273">
    <property type="component" value="Unassembled WGS sequence"/>
</dbReference>
<dbReference type="Pfam" id="PF08240">
    <property type="entry name" value="ADH_N"/>
    <property type="match status" value="1"/>
</dbReference>
<gene>
    <name evidence="6" type="ORF">FGADI_9934</name>
</gene>